<dbReference type="Gene3D" id="1.20.5.1930">
    <property type="match status" value="1"/>
</dbReference>
<keyword evidence="2 7" id="KW-0418">Kinase</keyword>
<evidence type="ECO:0000256" key="3">
    <source>
        <dbReference type="ARBA" id="ARBA00023012"/>
    </source>
</evidence>
<protein>
    <submittedName>
        <fullName evidence="7">Sensor histidine kinase</fullName>
    </submittedName>
</protein>
<dbReference type="InterPro" id="IPR050482">
    <property type="entry name" value="Sensor_HK_TwoCompSys"/>
</dbReference>
<feature type="transmembrane region" description="Helical" evidence="5">
    <location>
        <begin position="66"/>
        <end position="86"/>
    </location>
</feature>
<feature type="compositionally biased region" description="Basic and acidic residues" evidence="4">
    <location>
        <begin position="1"/>
        <end position="10"/>
    </location>
</feature>
<dbReference type="Proteomes" id="UP000557772">
    <property type="component" value="Unassembled WGS sequence"/>
</dbReference>
<evidence type="ECO:0000256" key="1">
    <source>
        <dbReference type="ARBA" id="ARBA00022679"/>
    </source>
</evidence>
<dbReference type="PANTHER" id="PTHR24421">
    <property type="entry name" value="NITRATE/NITRITE SENSOR PROTEIN NARX-RELATED"/>
    <property type="match status" value="1"/>
</dbReference>
<dbReference type="GO" id="GO:0000155">
    <property type="term" value="F:phosphorelay sensor kinase activity"/>
    <property type="evidence" value="ECO:0007669"/>
    <property type="project" value="InterPro"/>
</dbReference>
<feature type="transmembrane region" description="Helical" evidence="5">
    <location>
        <begin position="131"/>
        <end position="162"/>
    </location>
</feature>
<dbReference type="InterPro" id="IPR036890">
    <property type="entry name" value="HATPase_C_sf"/>
</dbReference>
<evidence type="ECO:0000256" key="4">
    <source>
        <dbReference type="SAM" id="MobiDB-lite"/>
    </source>
</evidence>
<dbReference type="CDD" id="cd16917">
    <property type="entry name" value="HATPase_UhpB-NarQ-NarX-like"/>
    <property type="match status" value="1"/>
</dbReference>
<evidence type="ECO:0000313" key="8">
    <source>
        <dbReference type="Proteomes" id="UP000557772"/>
    </source>
</evidence>
<gene>
    <name evidence="7" type="ORF">HJ588_14680</name>
</gene>
<dbReference type="SUPFAM" id="SSF55874">
    <property type="entry name" value="ATPase domain of HSP90 chaperone/DNA topoisomerase II/histidine kinase"/>
    <property type="match status" value="1"/>
</dbReference>
<sequence>MTTEKQRPHPGDPPGCGPDRHGARTGDAHERRGSLAVMFFWGGIWLFWMIQPFVDAVQRIDTPRGMLGVLVVPAFCVVYLWHFYARREIFIQAARPGCRMTLPAWDLLRYGLMGLLAVACVVTVGQNGYTAAVFFALSALWTFTPLVGWGVVVAVALGYMVLWQAADWRQDWSMFVGLGFGALAITVGRVAGRRQRQLQESQQVNAELMVQQERNRMARDLHDILGHSLTVITVKAELAGRLLDADATERARAEVADLETLSRTALADVRRAVEGYREISLSGELTRAREALAAAGIEARTPTALDQVPADLVELFAWTVRESVTNVLRHSRAQHCVITVTPRALTVADDGVGGPEVSPSGNGLRGLRERANASGAVLITKSEMPHGFSVTVAVREDEHVTRPTTAQVARSPEVRPT</sequence>
<feature type="region of interest" description="Disordered" evidence="4">
    <location>
        <begin position="1"/>
        <end position="27"/>
    </location>
</feature>
<proteinExistence type="predicted"/>
<dbReference type="EMBL" id="JABENB010000002">
    <property type="protein sequence ID" value="NNG40512.1"/>
    <property type="molecule type" value="Genomic_DNA"/>
</dbReference>
<evidence type="ECO:0000256" key="2">
    <source>
        <dbReference type="ARBA" id="ARBA00022777"/>
    </source>
</evidence>
<keyword evidence="1" id="KW-0808">Transferase</keyword>
<keyword evidence="3" id="KW-0902">Two-component regulatory system</keyword>
<dbReference type="InterPro" id="IPR011712">
    <property type="entry name" value="Sig_transdc_His_kin_sub3_dim/P"/>
</dbReference>
<keyword evidence="8" id="KW-1185">Reference proteome</keyword>
<evidence type="ECO:0000313" key="7">
    <source>
        <dbReference type="EMBL" id="NNG40512.1"/>
    </source>
</evidence>
<dbReference type="PANTHER" id="PTHR24421:SF63">
    <property type="entry name" value="SENSOR HISTIDINE KINASE DESK"/>
    <property type="match status" value="1"/>
</dbReference>
<dbReference type="GO" id="GO:0046983">
    <property type="term" value="F:protein dimerization activity"/>
    <property type="evidence" value="ECO:0007669"/>
    <property type="project" value="InterPro"/>
</dbReference>
<dbReference type="GO" id="GO:0016020">
    <property type="term" value="C:membrane"/>
    <property type="evidence" value="ECO:0007669"/>
    <property type="project" value="InterPro"/>
</dbReference>
<dbReference type="Pfam" id="PF07730">
    <property type="entry name" value="HisKA_3"/>
    <property type="match status" value="1"/>
</dbReference>
<dbReference type="Gene3D" id="3.30.565.10">
    <property type="entry name" value="Histidine kinase-like ATPase, C-terminal domain"/>
    <property type="match status" value="1"/>
</dbReference>
<feature type="transmembrane region" description="Helical" evidence="5">
    <location>
        <begin position="174"/>
        <end position="192"/>
    </location>
</feature>
<keyword evidence="5" id="KW-0812">Transmembrane</keyword>
<evidence type="ECO:0000256" key="5">
    <source>
        <dbReference type="SAM" id="Phobius"/>
    </source>
</evidence>
<keyword evidence="5" id="KW-0472">Membrane</keyword>
<feature type="transmembrane region" description="Helical" evidence="5">
    <location>
        <begin position="34"/>
        <end position="54"/>
    </location>
</feature>
<accession>A0A849AUZ6</accession>
<feature type="compositionally biased region" description="Basic and acidic residues" evidence="4">
    <location>
        <begin position="18"/>
        <end position="27"/>
    </location>
</feature>
<organism evidence="7 8">
    <name type="scientific">Flexivirga aerilata</name>
    <dbReference type="NCBI Taxonomy" id="1656889"/>
    <lineage>
        <taxon>Bacteria</taxon>
        <taxon>Bacillati</taxon>
        <taxon>Actinomycetota</taxon>
        <taxon>Actinomycetes</taxon>
        <taxon>Micrococcales</taxon>
        <taxon>Dermacoccaceae</taxon>
        <taxon>Flexivirga</taxon>
    </lineage>
</organism>
<dbReference type="AlphaFoldDB" id="A0A849AUZ6"/>
<reference evidence="7 8" key="1">
    <citation type="submission" date="2020-05" db="EMBL/GenBank/DDBJ databases">
        <title>Flexivirga sp. ID2601S isolated from air conditioner.</title>
        <authorList>
            <person name="Kim D.H."/>
        </authorList>
    </citation>
    <scope>NUCLEOTIDE SEQUENCE [LARGE SCALE GENOMIC DNA]</scope>
    <source>
        <strain evidence="7 8">ID2601S</strain>
    </source>
</reference>
<comment type="caution">
    <text evidence="7">The sequence shown here is derived from an EMBL/GenBank/DDBJ whole genome shotgun (WGS) entry which is preliminary data.</text>
</comment>
<name>A0A849AUZ6_9MICO</name>
<feature type="transmembrane region" description="Helical" evidence="5">
    <location>
        <begin position="107"/>
        <end position="125"/>
    </location>
</feature>
<feature type="domain" description="Signal transduction histidine kinase subgroup 3 dimerisation and phosphoacceptor" evidence="6">
    <location>
        <begin position="213"/>
        <end position="278"/>
    </location>
</feature>
<evidence type="ECO:0000259" key="6">
    <source>
        <dbReference type="Pfam" id="PF07730"/>
    </source>
</evidence>
<dbReference type="RefSeq" id="WP_171156849.1">
    <property type="nucleotide sequence ID" value="NZ_JABENB010000002.1"/>
</dbReference>
<keyword evidence="5" id="KW-1133">Transmembrane helix</keyword>